<evidence type="ECO:0000313" key="3">
    <source>
        <dbReference type="Proteomes" id="UP000243073"/>
    </source>
</evidence>
<evidence type="ECO:0000256" key="1">
    <source>
        <dbReference type="SAM" id="Phobius"/>
    </source>
</evidence>
<dbReference type="AlphaFoldDB" id="A0A1J4QDI6"/>
<feature type="transmembrane region" description="Helical" evidence="1">
    <location>
        <begin position="73"/>
        <end position="97"/>
    </location>
</feature>
<dbReference type="EMBL" id="MDKE01000055">
    <property type="protein sequence ID" value="OIN05575.1"/>
    <property type="molecule type" value="Genomic_DNA"/>
</dbReference>
<accession>A0A1J4QDI6</accession>
<keyword evidence="1" id="KW-0812">Transmembrane</keyword>
<dbReference type="Proteomes" id="UP000243073">
    <property type="component" value="Unassembled WGS sequence"/>
</dbReference>
<gene>
    <name evidence="2" type="ORF">BFR47_05145</name>
</gene>
<proteinExistence type="predicted"/>
<keyword evidence="1" id="KW-1133">Transmembrane helix</keyword>
<keyword evidence="3" id="KW-1185">Reference proteome</keyword>
<feature type="transmembrane region" description="Helical" evidence="1">
    <location>
        <begin position="45"/>
        <end position="67"/>
    </location>
</feature>
<evidence type="ECO:0000313" key="2">
    <source>
        <dbReference type="EMBL" id="OIN05575.1"/>
    </source>
</evidence>
<protein>
    <submittedName>
        <fullName evidence="2">Uncharacterized protein</fullName>
    </submittedName>
</protein>
<reference evidence="2 3" key="1">
    <citation type="submission" date="2016-07" db="EMBL/GenBank/DDBJ databases">
        <title>Draft Genome Sequence of Oceanisphaera psychrotolerans, isolated from coastal sediment samples.</title>
        <authorList>
            <person name="Zhuo S."/>
            <person name="Ruan Z."/>
        </authorList>
    </citation>
    <scope>NUCLEOTIDE SEQUENCE [LARGE SCALE GENOMIC DNA]</scope>
    <source>
        <strain evidence="2 3">LAM-WHM-ZC</strain>
    </source>
</reference>
<sequence>MINRPGDTRANDEKDSLAVATEYQVLAAWYFNGDNALKMLNRISLAVALLCVAIGTAVSIMGIWGFIGDTGLIWRSLATLGVMFLACIFTVAVNNMIDSKSSGK</sequence>
<keyword evidence="1" id="KW-0472">Membrane</keyword>
<organism evidence="2 3">
    <name type="scientific">Oceanisphaera psychrotolerans</name>
    <dbReference type="NCBI Taxonomy" id="1414654"/>
    <lineage>
        <taxon>Bacteria</taxon>
        <taxon>Pseudomonadati</taxon>
        <taxon>Pseudomonadota</taxon>
        <taxon>Gammaproteobacteria</taxon>
        <taxon>Aeromonadales</taxon>
        <taxon>Aeromonadaceae</taxon>
        <taxon>Oceanisphaera</taxon>
    </lineage>
</organism>
<name>A0A1J4QDI6_9GAMM</name>
<comment type="caution">
    <text evidence="2">The sequence shown here is derived from an EMBL/GenBank/DDBJ whole genome shotgun (WGS) entry which is preliminary data.</text>
</comment>
<dbReference type="STRING" id="1414654.BFR47_05145"/>